<dbReference type="InterPro" id="IPR029045">
    <property type="entry name" value="ClpP/crotonase-like_dom_sf"/>
</dbReference>
<evidence type="ECO:0000256" key="4">
    <source>
        <dbReference type="ARBA" id="ARBA00022825"/>
    </source>
</evidence>
<accession>A0ABU0J863</accession>
<dbReference type="PANTHER" id="PTHR42987:SF8">
    <property type="entry name" value="PROTEINASE"/>
    <property type="match status" value="1"/>
</dbReference>
<keyword evidence="7" id="KW-1185">Reference proteome</keyword>
<evidence type="ECO:0000256" key="2">
    <source>
        <dbReference type="ARBA" id="ARBA00022670"/>
    </source>
</evidence>
<sequence>MINSAAPGAARPHPFLAGLRRLLPARWREPAPLVPVLRLSGVIGPTAPLRSGLNMARIADALDRAFSAKGAKAVALVINSPGGSPAQSHLIMRRIRALAAEKKLPVYAFVEDVAASGGYMIACAADEIIADPTSILGSIGVVSASFGFDRLIEKIGVERRVHTAGRSKAMLDPFRPENPEDVARLEALQQEIHALFIALVKERRGERLNGTEEELFSGAFWTAGKAIELGLADAIGDVRSSLRQRFGDKVRLKTVASERGFLMRRLAGAAEPVSPRLAEEALATLETRAIWARFGL</sequence>
<keyword evidence="3" id="KW-0378">Hydrolase</keyword>
<evidence type="ECO:0000256" key="3">
    <source>
        <dbReference type="ARBA" id="ARBA00022801"/>
    </source>
</evidence>
<dbReference type="Pfam" id="PF01343">
    <property type="entry name" value="Peptidase_S49"/>
    <property type="match status" value="1"/>
</dbReference>
<dbReference type="Gene3D" id="6.20.330.10">
    <property type="match status" value="1"/>
</dbReference>
<evidence type="ECO:0000259" key="5">
    <source>
        <dbReference type="Pfam" id="PF01343"/>
    </source>
</evidence>
<comment type="similarity">
    <text evidence="1">Belongs to the peptidase S49 family.</text>
</comment>
<evidence type="ECO:0000313" key="7">
    <source>
        <dbReference type="Proteomes" id="UP001242480"/>
    </source>
</evidence>
<keyword evidence="4" id="KW-0720">Serine protease</keyword>
<gene>
    <name evidence="6" type="ORF">QO011_003490</name>
</gene>
<comment type="caution">
    <text evidence="6">The sequence shown here is derived from an EMBL/GenBank/DDBJ whole genome shotgun (WGS) entry which is preliminary data.</text>
</comment>
<dbReference type="CDD" id="cd07023">
    <property type="entry name" value="S49_Sppa_N_C"/>
    <property type="match status" value="1"/>
</dbReference>
<protein>
    <submittedName>
        <fullName evidence="6">Signal peptide peptidase SppA</fullName>
    </submittedName>
</protein>
<dbReference type="SUPFAM" id="SSF52096">
    <property type="entry name" value="ClpP/crotonase"/>
    <property type="match status" value="1"/>
</dbReference>
<evidence type="ECO:0000313" key="6">
    <source>
        <dbReference type="EMBL" id="MDQ0470471.1"/>
    </source>
</evidence>
<dbReference type="RefSeq" id="WP_307274475.1">
    <property type="nucleotide sequence ID" value="NZ_JAUSVX010000006.1"/>
</dbReference>
<reference evidence="6 7" key="1">
    <citation type="submission" date="2023-07" db="EMBL/GenBank/DDBJ databases">
        <title>Genomic Encyclopedia of Type Strains, Phase IV (KMG-IV): sequencing the most valuable type-strain genomes for metagenomic binning, comparative biology and taxonomic classification.</title>
        <authorList>
            <person name="Goeker M."/>
        </authorList>
    </citation>
    <scope>NUCLEOTIDE SEQUENCE [LARGE SCALE GENOMIC DNA]</scope>
    <source>
        <strain evidence="6 7">DSM 19619</strain>
    </source>
</reference>
<dbReference type="Proteomes" id="UP001242480">
    <property type="component" value="Unassembled WGS sequence"/>
</dbReference>
<dbReference type="PANTHER" id="PTHR42987">
    <property type="entry name" value="PEPTIDASE S49"/>
    <property type="match status" value="1"/>
</dbReference>
<name>A0ABU0J863_9HYPH</name>
<dbReference type="InterPro" id="IPR002142">
    <property type="entry name" value="Peptidase_S49"/>
</dbReference>
<dbReference type="InterPro" id="IPR047272">
    <property type="entry name" value="S49_SppA_C"/>
</dbReference>
<organism evidence="6 7">
    <name type="scientific">Labrys wisconsinensis</name>
    <dbReference type="NCBI Taxonomy" id="425677"/>
    <lineage>
        <taxon>Bacteria</taxon>
        <taxon>Pseudomonadati</taxon>
        <taxon>Pseudomonadota</taxon>
        <taxon>Alphaproteobacteria</taxon>
        <taxon>Hyphomicrobiales</taxon>
        <taxon>Xanthobacteraceae</taxon>
        <taxon>Labrys</taxon>
    </lineage>
</organism>
<keyword evidence="2" id="KW-0645">Protease</keyword>
<evidence type="ECO:0000256" key="1">
    <source>
        <dbReference type="ARBA" id="ARBA00008683"/>
    </source>
</evidence>
<dbReference type="Gene3D" id="3.90.226.10">
    <property type="entry name" value="2-enoyl-CoA Hydratase, Chain A, domain 1"/>
    <property type="match status" value="1"/>
</dbReference>
<feature type="domain" description="Peptidase S49" evidence="5">
    <location>
        <begin position="101"/>
        <end position="240"/>
    </location>
</feature>
<dbReference type="EMBL" id="JAUSVX010000006">
    <property type="protein sequence ID" value="MDQ0470471.1"/>
    <property type="molecule type" value="Genomic_DNA"/>
</dbReference>
<proteinExistence type="inferred from homology"/>